<comment type="caution">
    <text evidence="1">The sequence shown here is derived from an EMBL/GenBank/DDBJ whole genome shotgun (WGS) entry which is preliminary data.</text>
</comment>
<dbReference type="GO" id="GO:0015074">
    <property type="term" value="P:DNA integration"/>
    <property type="evidence" value="ECO:0007669"/>
    <property type="project" value="InterPro"/>
</dbReference>
<dbReference type="GO" id="GO:0006310">
    <property type="term" value="P:DNA recombination"/>
    <property type="evidence" value="ECO:0007669"/>
    <property type="project" value="InterPro"/>
</dbReference>
<dbReference type="Gene3D" id="1.10.443.10">
    <property type="entry name" value="Intergrase catalytic core"/>
    <property type="match status" value="1"/>
</dbReference>
<dbReference type="InterPro" id="IPR013762">
    <property type="entry name" value="Integrase-like_cat_sf"/>
</dbReference>
<reference evidence="1 2" key="1">
    <citation type="submission" date="2023-08" db="EMBL/GenBank/DDBJ databases">
        <authorList>
            <person name="Palmer J.M."/>
        </authorList>
    </citation>
    <scope>NUCLEOTIDE SEQUENCE [LARGE SCALE GENOMIC DNA]</scope>
    <source>
        <strain evidence="1 2">TWF481</strain>
    </source>
</reference>
<name>A0AAV9VUK8_9PEZI</name>
<evidence type="ECO:0008006" key="3">
    <source>
        <dbReference type="Google" id="ProtNLM"/>
    </source>
</evidence>
<evidence type="ECO:0000313" key="1">
    <source>
        <dbReference type="EMBL" id="KAK6496917.1"/>
    </source>
</evidence>
<gene>
    <name evidence="1" type="ORF">TWF481_001899</name>
</gene>
<dbReference type="AlphaFoldDB" id="A0AAV9VUK8"/>
<keyword evidence="2" id="KW-1185">Reference proteome</keyword>
<accession>A0AAV9VUK8</accession>
<dbReference type="EMBL" id="JAVHJL010000010">
    <property type="protein sequence ID" value="KAK6496917.1"/>
    <property type="molecule type" value="Genomic_DNA"/>
</dbReference>
<proteinExistence type="predicted"/>
<dbReference type="Proteomes" id="UP001370758">
    <property type="component" value="Unassembled WGS sequence"/>
</dbReference>
<sequence length="584" mass="66309">MPEIEDHFSKQRLTSVQAKKQQWIEKMVRDGAIDFRGVAAEVSERSRHHFAVGAVTAGRYKRHGQEYVFIIKALYGLENADDCFAADKLIEYTLCYLTTLCKNDKFNRGRISEKFKRASLDERITSLQQHFLKYTPGFASIYLHWEALVRAHIHHLAIECQLGRTKMEKSFYGLEEFSVLFETALSQRHDIAMTKQSIVLWQIALLAGIRPGSVGPVDGDPDGSRYIKWGDIQFPIGEDGELEVLICIKHLKGSADPYGKNATSGKQLPQGLHLRFTRRRSEQYICADLTITLPILAIQRGYLKFRDYAAVEAYTKSPGAMAFLPTDAQMANEPVFRAGREGTEMLEQGPLKARHTAAVLQRIARAAGFGGRLPTLYNFRRGLVTHVTLTRGDDLARQIVGHRKVSESLTYYHQGTVGLDVAEMSLPQGKDLEKDRNSSRRHLTAPALHQIEPDNQKKLADAAERFALESQEYQQAFGKVTGYLNVLEAKYGTKKGAKSLRAAFPDMNGEEEEGMLRLIREKKNVKRVMTKRGRMNYLADTKLRVRSSLTLDDLRRRTAELKKGPRPFYDFTKFKPDVENSEEF</sequence>
<organism evidence="1 2">
    <name type="scientific">Arthrobotrys musiformis</name>
    <dbReference type="NCBI Taxonomy" id="47236"/>
    <lineage>
        <taxon>Eukaryota</taxon>
        <taxon>Fungi</taxon>
        <taxon>Dikarya</taxon>
        <taxon>Ascomycota</taxon>
        <taxon>Pezizomycotina</taxon>
        <taxon>Orbiliomycetes</taxon>
        <taxon>Orbiliales</taxon>
        <taxon>Orbiliaceae</taxon>
        <taxon>Arthrobotrys</taxon>
    </lineage>
</organism>
<protein>
    <recommendedName>
        <fullName evidence="3">Tyr recombinase domain-containing protein</fullName>
    </recommendedName>
</protein>
<dbReference type="GO" id="GO:0003677">
    <property type="term" value="F:DNA binding"/>
    <property type="evidence" value="ECO:0007669"/>
    <property type="project" value="InterPro"/>
</dbReference>
<evidence type="ECO:0000313" key="2">
    <source>
        <dbReference type="Proteomes" id="UP001370758"/>
    </source>
</evidence>